<reference evidence="1 2" key="1">
    <citation type="submission" date="2018-06" db="EMBL/GenBank/DDBJ databases">
        <title>Complete Genomes of Monosporascus.</title>
        <authorList>
            <person name="Robinson A.J."/>
            <person name="Natvig D.O."/>
        </authorList>
    </citation>
    <scope>NUCLEOTIDE SEQUENCE [LARGE SCALE GENOMIC DNA]</scope>
    <source>
        <strain evidence="1 2">CBS 110550</strain>
    </source>
</reference>
<evidence type="ECO:0000313" key="1">
    <source>
        <dbReference type="EMBL" id="RYP06355.1"/>
    </source>
</evidence>
<dbReference type="AlphaFoldDB" id="A0A4Q4THG7"/>
<dbReference type="Proteomes" id="UP000293360">
    <property type="component" value="Unassembled WGS sequence"/>
</dbReference>
<proteinExistence type="predicted"/>
<sequence>MPPVRPELEARAMIPWTVDQVDAVRVTRRGGDHFKLTFNGITIKLDPVNLQATNYKLVCGDFIIKLEDCGCLNRLPRLCAPGVQALLKALSR</sequence>
<evidence type="ECO:0000313" key="2">
    <source>
        <dbReference type="Proteomes" id="UP000293360"/>
    </source>
</evidence>
<accession>A0A4Q4THG7</accession>
<name>A0A4Q4THG7_9PEZI</name>
<keyword evidence="2" id="KW-1185">Reference proteome</keyword>
<gene>
    <name evidence="1" type="ORF">DL764_003200</name>
</gene>
<protein>
    <submittedName>
        <fullName evidence="1">Uncharacterized protein</fullName>
    </submittedName>
</protein>
<organism evidence="1 2">
    <name type="scientific">Monosporascus ibericus</name>
    <dbReference type="NCBI Taxonomy" id="155417"/>
    <lineage>
        <taxon>Eukaryota</taxon>
        <taxon>Fungi</taxon>
        <taxon>Dikarya</taxon>
        <taxon>Ascomycota</taxon>
        <taxon>Pezizomycotina</taxon>
        <taxon>Sordariomycetes</taxon>
        <taxon>Xylariomycetidae</taxon>
        <taxon>Xylariales</taxon>
        <taxon>Xylariales incertae sedis</taxon>
        <taxon>Monosporascus</taxon>
    </lineage>
</organism>
<dbReference type="EMBL" id="QJNU01000134">
    <property type="protein sequence ID" value="RYP06355.1"/>
    <property type="molecule type" value="Genomic_DNA"/>
</dbReference>
<comment type="caution">
    <text evidence="1">The sequence shown here is derived from an EMBL/GenBank/DDBJ whole genome shotgun (WGS) entry which is preliminary data.</text>
</comment>